<comment type="caution">
    <text evidence="4">The sequence shown here is derived from an EMBL/GenBank/DDBJ whole genome shotgun (WGS) entry which is preliminary data.</text>
</comment>
<sequence length="1180" mass="132694">MVSGAIFFGTPSTGMPRTSVEILFGKRPDRDLFMDLSDRSQFLGNLEIQFAGVSYLQRAKMFWAYEAQPSEVVLPNMTPNQAGTVSQVLVVDEASATSNRWRSEATSVFQINESHSGMIRFGLGDYRIQVLVDKIRDICWSDRAIAGLAKTLRDSDLGNLSDHALQTTGHDDVIEEGSLVTAQAPPPPVWQYELIVESLRPPQENKRLEQIEANFRHTFNWAYEDSSIGLSKWLRDGSGIFWVSGKPGSGKSTFMKFLLNERRTSELLHNWRSTTRQIVANFFFHHRGTLMQKSFEGLLRELLSQLLRAEQALYPILGSMLDARLQETILANRVGSLATDVRGFLYSFHARNLPGLASQLIALLALDPAAELDTALTEIMSELSSESRLAFKRILLVDFDSFSNPVGMKETIERETERVRRSLPDSDPMRVRNVISTWRDRVDLARKIREFLAQHKLDKVDPKSTPLQEAARDPATLLLSRTNVQDQLIRDLAVREKRRQKIRLDLQLNWSQTALEECLRRVFDQDIKDLRICLFFDALDEYDGRPEVIAGFLQDLVKSSPSSRTQARVLFSSRPWAAFQEEFGQCPGFRIHEHTKEDIREYCNGILRNDKLASSLLLPMAEEIATRAKGDLSSVAARTDPSNQNIGKLLYQCLEAVPDELDEYYTTIVQRLPKSSTKETYILLECLSKDSGDLKLDQVPLLIKIAQSPTFVGRGMIFPSSAKKVDVYLKSISGGLVNVVSGNGDASRHMSGSTQAVVEPQPTDLVQLMHQTCKEWTEEATFKHIVLGDRANTAWENGHSFMAKYLAYRMVERGALSLHADVTRHLVAAERTTGVSQYRFLSSAPKRFYTLLGRSGLDLAVSAGLRLYLTDLVHYRPEDIRNCTESLFTFLLGRLRWHKSGRSQHAALVAEIVDTGQFLLRNGYQLQGDYSGISELMMRLWDSPDQRTTLLFAELVMTAVQTSLSLDVFVEGIVGYFAPGIRWKLLHLSPPALAEWLIETQGAQVNILNSAGQTPLDYLFDPESVHSTHSYGTDWQYRLLSLFVQHGGRFARPPQASHILQFSQRLSGLGFDVHALIEAVAPGFFWNAWNQSPPPPPPPPPPSLPPPQALPSVWPAPAANYAWNIQFEPAAGPDNDSSGLGKQQVRKREKLKSFFRVKSDRRRSASPTYGQAQFSPYGGT</sequence>
<dbReference type="OrthoDB" id="21416at2759"/>
<evidence type="ECO:0000256" key="1">
    <source>
        <dbReference type="ARBA" id="ARBA00022737"/>
    </source>
</evidence>
<feature type="compositionally biased region" description="Basic residues" evidence="2">
    <location>
        <begin position="1144"/>
        <end position="1161"/>
    </location>
</feature>
<reference evidence="4" key="1">
    <citation type="journal article" date="2021" name="Nat. Commun.">
        <title>Genetic determinants of endophytism in the Arabidopsis root mycobiome.</title>
        <authorList>
            <person name="Mesny F."/>
            <person name="Miyauchi S."/>
            <person name="Thiergart T."/>
            <person name="Pickel B."/>
            <person name="Atanasova L."/>
            <person name="Karlsson M."/>
            <person name="Huettel B."/>
            <person name="Barry K.W."/>
            <person name="Haridas S."/>
            <person name="Chen C."/>
            <person name="Bauer D."/>
            <person name="Andreopoulos W."/>
            <person name="Pangilinan J."/>
            <person name="LaButti K."/>
            <person name="Riley R."/>
            <person name="Lipzen A."/>
            <person name="Clum A."/>
            <person name="Drula E."/>
            <person name="Henrissat B."/>
            <person name="Kohler A."/>
            <person name="Grigoriev I.V."/>
            <person name="Martin F.M."/>
            <person name="Hacquard S."/>
        </authorList>
    </citation>
    <scope>NUCLEOTIDE SEQUENCE</scope>
    <source>
        <strain evidence="4">MPI-CAGE-CH-0230</strain>
    </source>
</reference>
<name>A0A9P9BN45_9PEZI</name>
<feature type="compositionally biased region" description="Polar residues" evidence="2">
    <location>
        <begin position="1165"/>
        <end position="1174"/>
    </location>
</feature>
<dbReference type="InterPro" id="IPR056884">
    <property type="entry name" value="NPHP3-like_N"/>
</dbReference>
<evidence type="ECO:0000313" key="5">
    <source>
        <dbReference type="Proteomes" id="UP000756346"/>
    </source>
</evidence>
<dbReference type="PANTHER" id="PTHR10039:SF5">
    <property type="entry name" value="NACHT DOMAIN-CONTAINING PROTEIN"/>
    <property type="match status" value="1"/>
</dbReference>
<evidence type="ECO:0000259" key="3">
    <source>
        <dbReference type="Pfam" id="PF24883"/>
    </source>
</evidence>
<dbReference type="AlphaFoldDB" id="A0A9P9BN45"/>
<dbReference type="GeneID" id="70183430"/>
<dbReference type="SUPFAM" id="SSF52540">
    <property type="entry name" value="P-loop containing nucleoside triphosphate hydrolases"/>
    <property type="match status" value="1"/>
</dbReference>
<evidence type="ECO:0000256" key="2">
    <source>
        <dbReference type="SAM" id="MobiDB-lite"/>
    </source>
</evidence>
<dbReference type="Pfam" id="PF24883">
    <property type="entry name" value="NPHP3_N"/>
    <property type="match status" value="1"/>
</dbReference>
<feature type="domain" description="Nephrocystin 3-like N-terminal" evidence="3">
    <location>
        <begin position="218"/>
        <end position="318"/>
    </location>
</feature>
<dbReference type="PANTHER" id="PTHR10039">
    <property type="entry name" value="AMELOGENIN"/>
    <property type="match status" value="1"/>
</dbReference>
<evidence type="ECO:0000313" key="4">
    <source>
        <dbReference type="EMBL" id="KAH7030886.1"/>
    </source>
</evidence>
<proteinExistence type="predicted"/>
<organism evidence="4 5">
    <name type="scientific">Microdochium trichocladiopsis</name>
    <dbReference type="NCBI Taxonomy" id="1682393"/>
    <lineage>
        <taxon>Eukaryota</taxon>
        <taxon>Fungi</taxon>
        <taxon>Dikarya</taxon>
        <taxon>Ascomycota</taxon>
        <taxon>Pezizomycotina</taxon>
        <taxon>Sordariomycetes</taxon>
        <taxon>Xylariomycetidae</taxon>
        <taxon>Xylariales</taxon>
        <taxon>Microdochiaceae</taxon>
        <taxon>Microdochium</taxon>
    </lineage>
</organism>
<feature type="compositionally biased region" description="Pro residues" evidence="2">
    <location>
        <begin position="1092"/>
        <end position="1109"/>
    </location>
</feature>
<gene>
    <name evidence="4" type="ORF">B0I36DRAFT_322700</name>
</gene>
<keyword evidence="1" id="KW-0677">Repeat</keyword>
<dbReference type="Proteomes" id="UP000756346">
    <property type="component" value="Unassembled WGS sequence"/>
</dbReference>
<dbReference type="RefSeq" id="XP_046012566.1">
    <property type="nucleotide sequence ID" value="XM_046153884.1"/>
</dbReference>
<accession>A0A9P9BN45</accession>
<feature type="region of interest" description="Disordered" evidence="2">
    <location>
        <begin position="1091"/>
        <end position="1111"/>
    </location>
</feature>
<dbReference type="InterPro" id="IPR027417">
    <property type="entry name" value="P-loop_NTPase"/>
</dbReference>
<keyword evidence="5" id="KW-1185">Reference proteome</keyword>
<protein>
    <recommendedName>
        <fullName evidence="3">Nephrocystin 3-like N-terminal domain-containing protein</fullName>
    </recommendedName>
</protein>
<feature type="region of interest" description="Disordered" evidence="2">
    <location>
        <begin position="1128"/>
        <end position="1180"/>
    </location>
</feature>
<dbReference type="EMBL" id="JAGTJQ010000005">
    <property type="protein sequence ID" value="KAH7030886.1"/>
    <property type="molecule type" value="Genomic_DNA"/>
</dbReference>